<dbReference type="EMBL" id="BMZB01000002">
    <property type="protein sequence ID" value="GGZ32352.1"/>
    <property type="molecule type" value="Genomic_DNA"/>
</dbReference>
<name>A0A918Q525_9CAUL</name>
<protein>
    <recommendedName>
        <fullName evidence="3">CopG family transcriptional regulator</fullName>
    </recommendedName>
</protein>
<sequence>MPMKKARLSVYLDKDILDGLQAYAARHNQSLSLIAEASIAAFVNPDEREAALIKRFVRLERSLLRLERDNRITGEALMVFVRFWLTTAPPLPEPAQLAANATSAERYEAFMRALGQRLAKGPAAWQEIESDSPNSGG</sequence>
<reference evidence="1" key="2">
    <citation type="submission" date="2020-09" db="EMBL/GenBank/DDBJ databases">
        <authorList>
            <person name="Sun Q."/>
            <person name="Kim S."/>
        </authorList>
    </citation>
    <scope>NUCLEOTIDE SEQUENCE</scope>
    <source>
        <strain evidence="1">KCTC 32296</strain>
    </source>
</reference>
<keyword evidence="2" id="KW-1185">Reference proteome</keyword>
<comment type="caution">
    <text evidence="1">The sequence shown here is derived from an EMBL/GenBank/DDBJ whole genome shotgun (WGS) entry which is preliminary data.</text>
</comment>
<accession>A0A918Q525</accession>
<dbReference type="AlphaFoldDB" id="A0A918Q525"/>
<dbReference type="Proteomes" id="UP000662572">
    <property type="component" value="Unassembled WGS sequence"/>
</dbReference>
<evidence type="ECO:0000313" key="1">
    <source>
        <dbReference type="EMBL" id="GGZ32352.1"/>
    </source>
</evidence>
<reference evidence="1" key="1">
    <citation type="journal article" date="2014" name="Int. J. Syst. Evol. Microbiol.">
        <title>Complete genome sequence of Corynebacterium casei LMG S-19264T (=DSM 44701T), isolated from a smear-ripened cheese.</title>
        <authorList>
            <consortium name="US DOE Joint Genome Institute (JGI-PGF)"/>
            <person name="Walter F."/>
            <person name="Albersmeier A."/>
            <person name="Kalinowski J."/>
            <person name="Ruckert C."/>
        </authorList>
    </citation>
    <scope>NUCLEOTIDE SEQUENCE</scope>
    <source>
        <strain evidence="1">KCTC 32296</strain>
    </source>
</reference>
<evidence type="ECO:0000313" key="2">
    <source>
        <dbReference type="Proteomes" id="UP000662572"/>
    </source>
</evidence>
<organism evidence="1 2">
    <name type="scientific">Asticcacaulis endophyticus</name>
    <dbReference type="NCBI Taxonomy" id="1395890"/>
    <lineage>
        <taxon>Bacteria</taxon>
        <taxon>Pseudomonadati</taxon>
        <taxon>Pseudomonadota</taxon>
        <taxon>Alphaproteobacteria</taxon>
        <taxon>Caulobacterales</taxon>
        <taxon>Caulobacteraceae</taxon>
        <taxon>Asticcacaulis</taxon>
    </lineage>
</organism>
<proteinExistence type="predicted"/>
<evidence type="ECO:0008006" key="3">
    <source>
        <dbReference type="Google" id="ProtNLM"/>
    </source>
</evidence>
<gene>
    <name evidence="1" type="ORF">GCM10011273_18100</name>
</gene>